<proteinExistence type="inferred from homology"/>
<dbReference type="InterPro" id="IPR050984">
    <property type="entry name" value="Gfo/Idh/MocA_domain"/>
</dbReference>
<dbReference type="Gene3D" id="3.40.50.720">
    <property type="entry name" value="NAD(P)-binding Rossmann-like Domain"/>
    <property type="match status" value="1"/>
</dbReference>
<evidence type="ECO:0000259" key="4">
    <source>
        <dbReference type="Pfam" id="PF22725"/>
    </source>
</evidence>
<gene>
    <name evidence="5" type="ORF">J2751_003171</name>
</gene>
<keyword evidence="6" id="KW-1185">Reference proteome</keyword>
<dbReference type="Gene3D" id="3.30.360.10">
    <property type="entry name" value="Dihydrodipicolinate Reductase, domain 2"/>
    <property type="match status" value="1"/>
</dbReference>
<evidence type="ECO:0000313" key="6">
    <source>
        <dbReference type="Proteomes" id="UP000823588"/>
    </source>
</evidence>
<comment type="caution">
    <text evidence="5">The sequence shown here is derived from an EMBL/GenBank/DDBJ whole genome shotgun (WGS) entry which is preliminary data.</text>
</comment>
<reference evidence="5" key="1">
    <citation type="submission" date="2021-03" db="EMBL/GenBank/DDBJ databases">
        <title>Genomic Encyclopedia of Type Strains, Phase IV (KMG-IV): sequencing the most valuable type-strain genomes for metagenomic binning, comparative biology and taxonomic classification.</title>
        <authorList>
            <person name="Goeker M."/>
        </authorList>
    </citation>
    <scope>NUCLEOTIDE SEQUENCE</scope>
    <source>
        <strain evidence="5">DSM 23564</strain>
    </source>
</reference>
<dbReference type="InterPro" id="IPR036291">
    <property type="entry name" value="NAD(P)-bd_dom_sf"/>
</dbReference>
<name>A0A8T4GKJ1_9EURY</name>
<keyword evidence="2" id="KW-0560">Oxidoreductase</keyword>
<dbReference type="GO" id="GO:0016491">
    <property type="term" value="F:oxidoreductase activity"/>
    <property type="evidence" value="ECO:0007669"/>
    <property type="project" value="UniProtKB-KW"/>
</dbReference>
<dbReference type="InterPro" id="IPR055170">
    <property type="entry name" value="GFO_IDH_MocA-like_dom"/>
</dbReference>
<dbReference type="AlphaFoldDB" id="A0A8T4GKJ1"/>
<dbReference type="SUPFAM" id="SSF51735">
    <property type="entry name" value="NAD(P)-binding Rossmann-fold domains"/>
    <property type="match status" value="1"/>
</dbReference>
<evidence type="ECO:0000259" key="3">
    <source>
        <dbReference type="Pfam" id="PF01408"/>
    </source>
</evidence>
<evidence type="ECO:0000256" key="2">
    <source>
        <dbReference type="ARBA" id="ARBA00023002"/>
    </source>
</evidence>
<evidence type="ECO:0000313" key="5">
    <source>
        <dbReference type="EMBL" id="MBP1924120.1"/>
    </source>
</evidence>
<dbReference type="Pfam" id="PF22725">
    <property type="entry name" value="GFO_IDH_MocA_C3"/>
    <property type="match status" value="1"/>
</dbReference>
<comment type="similarity">
    <text evidence="1">Belongs to the Gfo/Idh/MocA family.</text>
</comment>
<evidence type="ECO:0000256" key="1">
    <source>
        <dbReference type="ARBA" id="ARBA00010928"/>
    </source>
</evidence>
<dbReference type="InterPro" id="IPR000683">
    <property type="entry name" value="Gfo/Idh/MocA-like_OxRdtase_N"/>
</dbReference>
<dbReference type="SUPFAM" id="SSF55347">
    <property type="entry name" value="Glyceraldehyde-3-phosphate dehydrogenase-like, C-terminal domain"/>
    <property type="match status" value="1"/>
</dbReference>
<accession>A0A8T4GKJ1</accession>
<dbReference type="Proteomes" id="UP000823588">
    <property type="component" value="Unassembled WGS sequence"/>
</dbReference>
<dbReference type="RefSeq" id="WP_209487316.1">
    <property type="nucleotide sequence ID" value="NZ_JAGGKQ010000050.1"/>
</dbReference>
<dbReference type="PANTHER" id="PTHR22604">
    <property type="entry name" value="OXIDOREDUCTASES"/>
    <property type="match status" value="1"/>
</dbReference>
<organism evidence="5 6">
    <name type="scientific">Halorubrum alkaliphilum</name>
    <dbReference type="NCBI Taxonomy" id="261290"/>
    <lineage>
        <taxon>Archaea</taxon>
        <taxon>Methanobacteriati</taxon>
        <taxon>Methanobacteriota</taxon>
        <taxon>Stenosarchaea group</taxon>
        <taxon>Halobacteria</taxon>
        <taxon>Halobacteriales</taxon>
        <taxon>Haloferacaceae</taxon>
        <taxon>Halorubrum</taxon>
    </lineage>
</organism>
<feature type="domain" description="Gfo/Idh/MocA-like oxidoreductase N-terminal" evidence="3">
    <location>
        <begin position="1"/>
        <end position="119"/>
    </location>
</feature>
<dbReference type="OrthoDB" id="25239at2157"/>
<dbReference type="PANTHER" id="PTHR22604:SF105">
    <property type="entry name" value="TRANS-1,2-DIHYDROBENZENE-1,2-DIOL DEHYDROGENASE"/>
    <property type="match status" value="1"/>
</dbReference>
<dbReference type="EMBL" id="JAGGKQ010000050">
    <property type="protein sequence ID" value="MBP1924120.1"/>
    <property type="molecule type" value="Genomic_DNA"/>
</dbReference>
<dbReference type="GO" id="GO:0000166">
    <property type="term" value="F:nucleotide binding"/>
    <property type="evidence" value="ECO:0007669"/>
    <property type="project" value="InterPro"/>
</dbReference>
<feature type="domain" description="GFO/IDH/MocA-like oxidoreductase" evidence="4">
    <location>
        <begin position="134"/>
        <end position="241"/>
    </location>
</feature>
<sequence>MRFGILGTADIARGSMVPAIGNSEHTVAAIASRDRTKAQSFVDDMDLDAEAYGGYESLFEAEIDAVYNPLPNGLHAEWTKRAANAGLHVLCEKPLTVDADEANAVFEHCDDAGVTVMEAFMYQFHPVTERIREIAAEELSTVRNVRSQFTFSLDDPDDIRVNPDLGGGSLMDVGCYPVSGVRGILGEPERVSAHALDTMDSDVDTEMAARLEYEDASGQVWFGFDTPHRQHLRIDAENGYLEAENVYNPGTDDVELTYHADGETKSEVIDGVDSYRLEVEAFAEAVEAGTEPPVSCSETLANMRAIDALYASVERNEAVSP</sequence>
<protein>
    <submittedName>
        <fullName evidence="5">Putative dehydrogenase</fullName>
    </submittedName>
</protein>
<dbReference type="Pfam" id="PF01408">
    <property type="entry name" value="GFO_IDH_MocA"/>
    <property type="match status" value="1"/>
</dbReference>